<dbReference type="PANTHER" id="PTHR43210:SF2">
    <property type="entry name" value="ATP-DEPENDENT DETHIOBIOTIN SYNTHETASE BIOD 2"/>
    <property type="match status" value="1"/>
</dbReference>
<comment type="function">
    <text evidence="9">Catalyzes a mechanistically unusual reaction, the ATP-dependent insertion of CO2 between the N7 and N8 nitrogen atoms of 7,8-diaminopelargonic acid (DAPA, also called 7,8-diammoniononanoate) to form a ureido ring.</text>
</comment>
<dbReference type="CDD" id="cd03109">
    <property type="entry name" value="DTBS"/>
    <property type="match status" value="1"/>
</dbReference>
<keyword evidence="1 9" id="KW-0963">Cytoplasm</keyword>
<dbReference type="GO" id="GO:0009102">
    <property type="term" value="P:biotin biosynthetic process"/>
    <property type="evidence" value="ECO:0007669"/>
    <property type="project" value="UniProtKB-UniRule"/>
</dbReference>
<dbReference type="Proteomes" id="UP000318102">
    <property type="component" value="Unassembled WGS sequence"/>
</dbReference>
<evidence type="ECO:0000256" key="5">
    <source>
        <dbReference type="ARBA" id="ARBA00022756"/>
    </source>
</evidence>
<dbReference type="EMBL" id="VNJK01000003">
    <property type="protein sequence ID" value="TVX88363.1"/>
    <property type="molecule type" value="Genomic_DNA"/>
</dbReference>
<reference evidence="10 11" key="1">
    <citation type="submission" date="2019-07" db="EMBL/GenBank/DDBJ databases">
        <authorList>
            <person name="Kim J."/>
        </authorList>
    </citation>
    <scope>NUCLEOTIDE SEQUENCE [LARGE SCALE GENOMIC DNA]</scope>
    <source>
        <strain evidence="10 11">N4</strain>
    </source>
</reference>
<dbReference type="InterPro" id="IPR004472">
    <property type="entry name" value="DTB_synth_BioD"/>
</dbReference>
<feature type="binding site" evidence="9">
    <location>
        <position position="123"/>
    </location>
    <ligand>
        <name>Mg(2+)</name>
        <dbReference type="ChEBI" id="CHEBI:18420"/>
    </ligand>
</feature>
<dbReference type="Pfam" id="PF13500">
    <property type="entry name" value="AAA_26"/>
    <property type="match status" value="1"/>
</dbReference>
<feature type="binding site" evidence="9">
    <location>
        <position position="25"/>
    </location>
    <ligand>
        <name>Mg(2+)</name>
        <dbReference type="ChEBI" id="CHEBI:18420"/>
    </ligand>
</feature>
<dbReference type="PIRSF" id="PIRSF006755">
    <property type="entry name" value="DTB_synth"/>
    <property type="match status" value="1"/>
</dbReference>
<evidence type="ECO:0000256" key="8">
    <source>
        <dbReference type="ARBA" id="ARBA00047386"/>
    </source>
</evidence>
<feature type="binding site" evidence="9">
    <location>
        <position position="61"/>
    </location>
    <ligand>
        <name>ATP</name>
        <dbReference type="ChEBI" id="CHEBI:30616"/>
    </ligand>
</feature>
<evidence type="ECO:0000256" key="3">
    <source>
        <dbReference type="ARBA" id="ARBA00022723"/>
    </source>
</evidence>
<dbReference type="EC" id="6.3.3.3" evidence="9"/>
<keyword evidence="7 9" id="KW-0460">Magnesium</keyword>
<dbReference type="Gene3D" id="3.40.50.300">
    <property type="entry name" value="P-loop containing nucleotide triphosphate hydrolases"/>
    <property type="match status" value="1"/>
</dbReference>
<comment type="cofactor">
    <cofactor evidence="9">
        <name>Mg(2+)</name>
        <dbReference type="ChEBI" id="CHEBI:18420"/>
    </cofactor>
</comment>
<comment type="subunit">
    <text evidence="9">Homodimer.</text>
</comment>
<evidence type="ECO:0000256" key="7">
    <source>
        <dbReference type="ARBA" id="ARBA00022842"/>
    </source>
</evidence>
<evidence type="ECO:0000256" key="2">
    <source>
        <dbReference type="ARBA" id="ARBA00022598"/>
    </source>
</evidence>
<keyword evidence="4 9" id="KW-0547">Nucleotide-binding</keyword>
<comment type="caution">
    <text evidence="9">Lacks conserved residue(s) required for the propagation of feature annotation.</text>
</comment>
<dbReference type="HAMAP" id="MF_00336">
    <property type="entry name" value="BioD"/>
    <property type="match status" value="1"/>
</dbReference>
<evidence type="ECO:0000313" key="10">
    <source>
        <dbReference type="EMBL" id="TVX88363.1"/>
    </source>
</evidence>
<dbReference type="GO" id="GO:0004141">
    <property type="term" value="F:dethiobiotin synthase activity"/>
    <property type="evidence" value="ECO:0007669"/>
    <property type="project" value="UniProtKB-UniRule"/>
</dbReference>
<comment type="catalytic activity">
    <reaction evidence="9">
        <text>(7R,8S)-7,8-diammoniononanoate + CO2 + ATP = (4R,5S)-dethiobiotin + ADP + phosphate + 3 H(+)</text>
        <dbReference type="Rhea" id="RHEA:15805"/>
        <dbReference type="ChEBI" id="CHEBI:15378"/>
        <dbReference type="ChEBI" id="CHEBI:16526"/>
        <dbReference type="ChEBI" id="CHEBI:30616"/>
        <dbReference type="ChEBI" id="CHEBI:43474"/>
        <dbReference type="ChEBI" id="CHEBI:149469"/>
        <dbReference type="ChEBI" id="CHEBI:149473"/>
        <dbReference type="ChEBI" id="CHEBI:456216"/>
        <dbReference type="EC" id="6.3.3.3"/>
    </reaction>
</comment>
<dbReference type="AlphaFoldDB" id="A0A559ILK1"/>
<feature type="binding site" evidence="9">
    <location>
        <position position="51"/>
    </location>
    <ligand>
        <name>substrate</name>
    </ligand>
</feature>
<keyword evidence="5 9" id="KW-0093">Biotin biosynthesis</keyword>
<keyword evidence="2 9" id="KW-0436">Ligase</keyword>
<feature type="binding site" evidence="9">
    <location>
        <position position="61"/>
    </location>
    <ligand>
        <name>Mg(2+)</name>
        <dbReference type="ChEBI" id="CHEBI:18420"/>
    </ligand>
</feature>
<dbReference type="OrthoDB" id="9802097at2"/>
<dbReference type="GO" id="GO:0000287">
    <property type="term" value="F:magnesium ion binding"/>
    <property type="evidence" value="ECO:0007669"/>
    <property type="project" value="UniProtKB-UniRule"/>
</dbReference>
<evidence type="ECO:0000256" key="4">
    <source>
        <dbReference type="ARBA" id="ARBA00022741"/>
    </source>
</evidence>
<evidence type="ECO:0000256" key="1">
    <source>
        <dbReference type="ARBA" id="ARBA00022490"/>
    </source>
</evidence>
<keyword evidence="3 9" id="KW-0479">Metal-binding</keyword>
<keyword evidence="11" id="KW-1185">Reference proteome</keyword>
<comment type="catalytic activity">
    <reaction evidence="8">
        <text>(7R,8S)-8-amino-7-(carboxyamino)nonanoate + ATP = (4R,5S)-dethiobiotin + ADP + phosphate + H(+)</text>
        <dbReference type="Rhea" id="RHEA:63684"/>
        <dbReference type="ChEBI" id="CHEBI:15378"/>
        <dbReference type="ChEBI" id="CHEBI:30616"/>
        <dbReference type="ChEBI" id="CHEBI:43474"/>
        <dbReference type="ChEBI" id="CHEBI:149470"/>
        <dbReference type="ChEBI" id="CHEBI:149473"/>
        <dbReference type="ChEBI" id="CHEBI:456216"/>
    </reaction>
</comment>
<feature type="active site" evidence="9">
    <location>
        <position position="47"/>
    </location>
</feature>
<dbReference type="UniPathway" id="UPA00078">
    <property type="reaction ID" value="UER00161"/>
</dbReference>
<dbReference type="PANTHER" id="PTHR43210">
    <property type="entry name" value="DETHIOBIOTIN SYNTHETASE"/>
    <property type="match status" value="1"/>
</dbReference>
<sequence>MMALLEGRFGKGIFISATGTEIGKTVVASGISHWMHIHKSGTTALWKPVQSGVELGTVEADSYRLLKGSGLTNVEERDLVTWTFDEPLAPWAAAKREGLDIDMAELIAEGERRLRAVDRLVVEGAGGVAVPFHARHTMADLSAALQLPMLIVAAPLLGTVSHTVTAVQYARSKGVKDVAVLFSAAGITPTTYLNNNAYEQQLHENAEMIESLAEVSVLGAVPYLPHPNRMDEEMWSNWRKAWLRETAHITALYDWLNVRL</sequence>
<name>A0A559ILK1_9BACL</name>
<evidence type="ECO:0000313" key="11">
    <source>
        <dbReference type="Proteomes" id="UP000318102"/>
    </source>
</evidence>
<protein>
    <recommendedName>
        <fullName evidence="9">ATP-dependent dethiobiotin synthetase BioD</fullName>
        <ecNumber evidence="9">6.3.3.3</ecNumber>
    </recommendedName>
    <alternativeName>
        <fullName evidence="9">DTB synthetase</fullName>
        <shortName evidence="9">DTBS</shortName>
    </alternativeName>
    <alternativeName>
        <fullName evidence="9">Dethiobiotin synthase</fullName>
    </alternativeName>
</protein>
<feature type="binding site" evidence="9">
    <location>
        <position position="228"/>
    </location>
    <ligand>
        <name>ATP</name>
        <dbReference type="ChEBI" id="CHEBI:30616"/>
    </ligand>
</feature>
<dbReference type="GO" id="GO:0005829">
    <property type="term" value="C:cytosol"/>
    <property type="evidence" value="ECO:0007669"/>
    <property type="project" value="TreeGrafter"/>
</dbReference>
<gene>
    <name evidence="9 10" type="primary">bioD</name>
    <name evidence="10" type="ORF">FPZ44_21005</name>
</gene>
<organism evidence="10 11">
    <name type="scientific">Paenibacillus agilis</name>
    <dbReference type="NCBI Taxonomy" id="3020863"/>
    <lineage>
        <taxon>Bacteria</taxon>
        <taxon>Bacillati</taxon>
        <taxon>Bacillota</taxon>
        <taxon>Bacilli</taxon>
        <taxon>Bacillales</taxon>
        <taxon>Paenibacillaceae</taxon>
        <taxon>Paenibacillus</taxon>
    </lineage>
</organism>
<comment type="subcellular location">
    <subcellularLocation>
        <location evidence="9">Cytoplasm</location>
    </subcellularLocation>
</comment>
<dbReference type="InterPro" id="IPR027417">
    <property type="entry name" value="P-loop_NTPase"/>
</dbReference>
<proteinExistence type="inferred from homology"/>
<accession>A0A559ILK1</accession>
<feature type="binding site" evidence="9">
    <location>
        <begin position="222"/>
        <end position="224"/>
    </location>
    <ligand>
        <name>ATP</name>
        <dbReference type="ChEBI" id="CHEBI:30616"/>
    </ligand>
</feature>
<keyword evidence="6 9" id="KW-0067">ATP-binding</keyword>
<evidence type="ECO:0000256" key="6">
    <source>
        <dbReference type="ARBA" id="ARBA00022840"/>
    </source>
</evidence>
<dbReference type="GO" id="GO:0005524">
    <property type="term" value="F:ATP binding"/>
    <property type="evidence" value="ECO:0007669"/>
    <property type="project" value="UniProtKB-UniRule"/>
</dbReference>
<dbReference type="SUPFAM" id="SSF52540">
    <property type="entry name" value="P-loop containing nucleoside triphosphate hydrolases"/>
    <property type="match status" value="1"/>
</dbReference>
<feature type="binding site" evidence="9">
    <location>
        <begin position="21"/>
        <end position="26"/>
    </location>
    <ligand>
        <name>ATP</name>
        <dbReference type="ChEBI" id="CHEBI:30616"/>
    </ligand>
</feature>
<comment type="similarity">
    <text evidence="9">Belongs to the dethiobiotin synthetase family.</text>
</comment>
<evidence type="ECO:0000256" key="9">
    <source>
        <dbReference type="HAMAP-Rule" id="MF_00336"/>
    </source>
</evidence>
<comment type="pathway">
    <text evidence="9">Cofactor biosynthesis; biotin biosynthesis; biotin from 7,8-diaminononanoate: step 1/2.</text>
</comment>
<dbReference type="NCBIfam" id="TIGR00347">
    <property type="entry name" value="bioD"/>
    <property type="match status" value="1"/>
</dbReference>
<feature type="binding site" evidence="9">
    <location>
        <begin position="123"/>
        <end position="126"/>
    </location>
    <ligand>
        <name>ATP</name>
        <dbReference type="ChEBI" id="CHEBI:30616"/>
    </ligand>
</feature>
<dbReference type="RefSeq" id="WP_144993581.1">
    <property type="nucleotide sequence ID" value="NZ_VNJK01000003.1"/>
</dbReference>
<comment type="caution">
    <text evidence="10">The sequence shown here is derived from an EMBL/GenBank/DDBJ whole genome shotgun (WGS) entry which is preliminary data.</text>
</comment>